<proteinExistence type="predicted"/>
<dbReference type="EMBL" id="ML975561">
    <property type="protein sequence ID" value="KAF1828371.1"/>
    <property type="molecule type" value="Genomic_DNA"/>
</dbReference>
<organism evidence="2 3">
    <name type="scientific">Decorospora gaudefroyi</name>
    <dbReference type="NCBI Taxonomy" id="184978"/>
    <lineage>
        <taxon>Eukaryota</taxon>
        <taxon>Fungi</taxon>
        <taxon>Dikarya</taxon>
        <taxon>Ascomycota</taxon>
        <taxon>Pezizomycotina</taxon>
        <taxon>Dothideomycetes</taxon>
        <taxon>Pleosporomycetidae</taxon>
        <taxon>Pleosporales</taxon>
        <taxon>Pleosporineae</taxon>
        <taxon>Pleosporaceae</taxon>
        <taxon>Decorospora</taxon>
    </lineage>
</organism>
<dbReference type="AlphaFoldDB" id="A0A6A5JWW1"/>
<evidence type="ECO:0000313" key="3">
    <source>
        <dbReference type="Proteomes" id="UP000800040"/>
    </source>
</evidence>
<dbReference type="OrthoDB" id="5387413at2759"/>
<feature type="region of interest" description="Disordered" evidence="1">
    <location>
        <begin position="148"/>
        <end position="246"/>
    </location>
</feature>
<name>A0A6A5JWW1_9PLEO</name>
<protein>
    <submittedName>
        <fullName evidence="2">Uncharacterized protein</fullName>
    </submittedName>
</protein>
<feature type="compositionally biased region" description="Basic and acidic residues" evidence="1">
    <location>
        <begin position="224"/>
        <end position="246"/>
    </location>
</feature>
<accession>A0A6A5JWW1</accession>
<reference evidence="2" key="1">
    <citation type="submission" date="2020-01" db="EMBL/GenBank/DDBJ databases">
        <authorList>
            <consortium name="DOE Joint Genome Institute"/>
            <person name="Haridas S."/>
            <person name="Albert R."/>
            <person name="Binder M."/>
            <person name="Bloem J."/>
            <person name="Labutti K."/>
            <person name="Salamov A."/>
            <person name="Andreopoulos B."/>
            <person name="Baker S.E."/>
            <person name="Barry K."/>
            <person name="Bills G."/>
            <person name="Bluhm B.H."/>
            <person name="Cannon C."/>
            <person name="Castanera R."/>
            <person name="Culley D.E."/>
            <person name="Daum C."/>
            <person name="Ezra D."/>
            <person name="Gonzalez J.B."/>
            <person name="Henrissat B."/>
            <person name="Kuo A."/>
            <person name="Liang C."/>
            <person name="Lipzen A."/>
            <person name="Lutzoni F."/>
            <person name="Magnuson J."/>
            <person name="Mondo S."/>
            <person name="Nolan M."/>
            <person name="Ohm R."/>
            <person name="Pangilinan J."/>
            <person name="Park H.-J."/>
            <person name="Ramirez L."/>
            <person name="Alfaro M."/>
            <person name="Sun H."/>
            <person name="Tritt A."/>
            <person name="Yoshinaga Y."/>
            <person name="Zwiers L.-H."/>
            <person name="Turgeon B.G."/>
            <person name="Goodwin S.B."/>
            <person name="Spatafora J.W."/>
            <person name="Crous P.W."/>
            <person name="Grigoriev I.V."/>
        </authorList>
    </citation>
    <scope>NUCLEOTIDE SEQUENCE</scope>
    <source>
        <strain evidence="2">P77</strain>
    </source>
</reference>
<keyword evidence="3" id="KW-1185">Reference proteome</keyword>
<sequence>MPSLRSAMPTVIHPRPAAAKKERVVGFYEDPVLSVSRPVNPSEDWAAHRFEMHARKCAYCHDPYKVHRNRDQLCDAGHRLAQDVARYIYNKSDGATYSTVEEDHKLVRVEISANYVEVTGLLKAIERSIRHRSRKPFVSMDRSYYVAPRTTPASPRRTHSVHVEHEPRSKTKSSRPRSGEIVDWPQHTIKTKGPLAEISNTPNSKRGSLYEEDLAKQRRNAKHYAVEVREPSSRDLREHRSSGYYR</sequence>
<evidence type="ECO:0000256" key="1">
    <source>
        <dbReference type="SAM" id="MobiDB-lite"/>
    </source>
</evidence>
<dbReference type="Proteomes" id="UP000800040">
    <property type="component" value="Unassembled WGS sequence"/>
</dbReference>
<evidence type="ECO:0000313" key="2">
    <source>
        <dbReference type="EMBL" id="KAF1828371.1"/>
    </source>
</evidence>
<gene>
    <name evidence="2" type="ORF">BDW02DRAFT_603472</name>
</gene>